<accession>A0ABU8LFW1</accession>
<reference evidence="3 4" key="1">
    <citation type="submission" date="2024-02" db="EMBL/GenBank/DDBJ databases">
        <authorList>
            <person name="Saticioglu I.B."/>
        </authorList>
    </citation>
    <scope>NUCLEOTIDE SEQUENCE [LARGE SCALE GENOMIC DNA]</scope>
    <source>
        <strain evidence="3 4">Mu-43</strain>
    </source>
</reference>
<feature type="domain" description="HNH nuclease" evidence="2">
    <location>
        <begin position="398"/>
        <end position="450"/>
    </location>
</feature>
<dbReference type="Gene3D" id="1.10.30.50">
    <property type="match status" value="1"/>
</dbReference>
<dbReference type="Pfam" id="PF02720">
    <property type="entry name" value="DUF222"/>
    <property type="match status" value="1"/>
</dbReference>
<proteinExistence type="predicted"/>
<sequence length="494" mass="52129">MNSIVAALEEVAAGLAAVIDGAVRSDALTMTDDAALGDVLRAGGEVKRLVEALLIESVAEVEARSAGLRDERFTTRQGCRSTNELVQRSVGVDAPSGARLVKAAKAVRRHVDTCTGAPLPARWPLLREALLDGAMGLDGILAATGPVEQAGPRIGDADRLRADAELATHAYGGDLSGDLSGGGVTSGGGPGATAEDLRILSHVIVTYLDPDGAEPAHERALRRRSVTFGATKDGVIPVRAALLPEVAGQLRRLFDAYLSPHVDGPPAPGVRFTPDESDSGELDPEGDGFDTEWEGLVPLDSRTREQKQHDALAAILTLAAGHDETPSLGGAAPTLVVSVTADDFASGTGWAHVDGVDEPVPVSVANHTACAGGIQRVLFDEAGRIVAIGTSGRLFTAHQRRAITQRDRECLIPGCHVPATWCEIHHVTDHARGGPTHTDNGVALCWFHHHTIDTSEWDIRMTAGVPEIRGPAWWDPQRRWRRPRSVCSALAPPG</sequence>
<evidence type="ECO:0000313" key="4">
    <source>
        <dbReference type="Proteomes" id="UP001366085"/>
    </source>
</evidence>
<protein>
    <submittedName>
        <fullName evidence="3">DUF222 domain-containing protein</fullName>
    </submittedName>
</protein>
<name>A0ABU8LFW1_9MICO</name>
<dbReference type="Proteomes" id="UP001366085">
    <property type="component" value="Unassembled WGS sequence"/>
</dbReference>
<dbReference type="InterPro" id="IPR003870">
    <property type="entry name" value="DUF222"/>
</dbReference>
<dbReference type="SMART" id="SM00507">
    <property type="entry name" value="HNHc"/>
    <property type="match status" value="1"/>
</dbReference>
<evidence type="ECO:0000256" key="1">
    <source>
        <dbReference type="SAM" id="MobiDB-lite"/>
    </source>
</evidence>
<feature type="region of interest" description="Disordered" evidence="1">
    <location>
        <begin position="265"/>
        <end position="290"/>
    </location>
</feature>
<evidence type="ECO:0000259" key="2">
    <source>
        <dbReference type="SMART" id="SM00507"/>
    </source>
</evidence>
<evidence type="ECO:0000313" key="3">
    <source>
        <dbReference type="EMBL" id="MEJ1090223.1"/>
    </source>
</evidence>
<feature type="compositionally biased region" description="Acidic residues" evidence="1">
    <location>
        <begin position="275"/>
        <end position="290"/>
    </location>
</feature>
<dbReference type="EMBL" id="JBBDGN010000001">
    <property type="protein sequence ID" value="MEJ1090223.1"/>
    <property type="molecule type" value="Genomic_DNA"/>
</dbReference>
<dbReference type="RefSeq" id="WP_337316393.1">
    <property type="nucleotide sequence ID" value="NZ_JBBDGN010000001.1"/>
</dbReference>
<dbReference type="CDD" id="cd00085">
    <property type="entry name" value="HNHc"/>
    <property type="match status" value="1"/>
</dbReference>
<keyword evidence="4" id="KW-1185">Reference proteome</keyword>
<dbReference type="InterPro" id="IPR003615">
    <property type="entry name" value="HNH_nuc"/>
</dbReference>
<comment type="caution">
    <text evidence="3">The sequence shown here is derived from an EMBL/GenBank/DDBJ whole genome shotgun (WGS) entry which is preliminary data.</text>
</comment>
<organism evidence="3 4">
    <name type="scientific">Microbacterium istanbulense</name>
    <dbReference type="NCBI Taxonomy" id="3122049"/>
    <lineage>
        <taxon>Bacteria</taxon>
        <taxon>Bacillati</taxon>
        <taxon>Actinomycetota</taxon>
        <taxon>Actinomycetes</taxon>
        <taxon>Micrococcales</taxon>
        <taxon>Microbacteriaceae</taxon>
        <taxon>Microbacterium</taxon>
    </lineage>
</organism>
<gene>
    <name evidence="3" type="ORF">WDU93_00840</name>
</gene>